<dbReference type="SUPFAM" id="SSF46689">
    <property type="entry name" value="Homeodomain-like"/>
    <property type="match status" value="1"/>
</dbReference>
<dbReference type="GO" id="GO:0003700">
    <property type="term" value="F:DNA-binding transcription factor activity"/>
    <property type="evidence" value="ECO:0007669"/>
    <property type="project" value="TreeGrafter"/>
</dbReference>
<dbReference type="PRINTS" id="PR00455">
    <property type="entry name" value="HTHTETR"/>
</dbReference>
<dbReference type="InterPro" id="IPR050109">
    <property type="entry name" value="HTH-type_TetR-like_transc_reg"/>
</dbReference>
<dbReference type="InterPro" id="IPR036271">
    <property type="entry name" value="Tet_transcr_reg_TetR-rel_C_sf"/>
</dbReference>
<evidence type="ECO:0000313" key="3">
    <source>
        <dbReference type="EMBL" id="EQD69419.1"/>
    </source>
</evidence>
<keyword evidence="1" id="KW-0238">DNA-binding</keyword>
<sequence>MAYFSGAPERALNALCASIDPAAAARLSFKRSFDSEVGLSASQFSTKQRILGAAEALFAQHGFAGASLRQVTTAANVNLAAVNYHFGSKDNLIEAVFRRRLDALNARRHAALAKVEGKPDATLEDALDAFIRPALELALDRRGGAAFMRMLARAYAEHDERLRRFLSDNYGHVLREFAVVFHRKLPGLTKDELYWRLDLVAGALTYTMADFGLIKRRAGTSETAHREYTIEHLLRFAAAGLRAP</sequence>
<reference evidence="3" key="1">
    <citation type="submission" date="2013-08" db="EMBL/GenBank/DDBJ databases">
        <authorList>
            <person name="Mendez C."/>
            <person name="Richter M."/>
            <person name="Ferrer M."/>
            <person name="Sanchez J."/>
        </authorList>
    </citation>
    <scope>NUCLEOTIDE SEQUENCE</scope>
</reference>
<dbReference type="GO" id="GO:0000976">
    <property type="term" value="F:transcription cis-regulatory region binding"/>
    <property type="evidence" value="ECO:0007669"/>
    <property type="project" value="TreeGrafter"/>
</dbReference>
<reference evidence="3" key="2">
    <citation type="journal article" date="2014" name="ISME J.">
        <title>Microbial stratification in low pH oxic and suboxic macroscopic growths along an acid mine drainage.</title>
        <authorList>
            <person name="Mendez-Garcia C."/>
            <person name="Mesa V."/>
            <person name="Sprenger R.R."/>
            <person name="Richter M."/>
            <person name="Diez M.S."/>
            <person name="Solano J."/>
            <person name="Bargiela R."/>
            <person name="Golyshina O.V."/>
            <person name="Manteca A."/>
            <person name="Ramos J.L."/>
            <person name="Gallego J.R."/>
            <person name="Llorente I."/>
            <person name="Martins Dos Santos V.A."/>
            <person name="Jensen O.N."/>
            <person name="Pelaez A.I."/>
            <person name="Sanchez J."/>
            <person name="Ferrer M."/>
        </authorList>
    </citation>
    <scope>NUCLEOTIDE SEQUENCE</scope>
</reference>
<dbReference type="Pfam" id="PF00440">
    <property type="entry name" value="TetR_N"/>
    <property type="match status" value="1"/>
</dbReference>
<name>T1CM34_9ZZZZ</name>
<dbReference type="PANTHER" id="PTHR30055">
    <property type="entry name" value="HTH-TYPE TRANSCRIPTIONAL REGULATOR RUTR"/>
    <property type="match status" value="1"/>
</dbReference>
<dbReference type="PROSITE" id="PS50977">
    <property type="entry name" value="HTH_TETR_2"/>
    <property type="match status" value="1"/>
</dbReference>
<dbReference type="InterPro" id="IPR001647">
    <property type="entry name" value="HTH_TetR"/>
</dbReference>
<feature type="domain" description="HTH tetR-type" evidence="2">
    <location>
        <begin position="44"/>
        <end position="104"/>
    </location>
</feature>
<evidence type="ECO:0000259" key="2">
    <source>
        <dbReference type="PROSITE" id="PS50977"/>
    </source>
</evidence>
<dbReference type="AlphaFoldDB" id="T1CM34"/>
<comment type="caution">
    <text evidence="3">The sequence shown here is derived from an EMBL/GenBank/DDBJ whole genome shotgun (WGS) entry which is preliminary data.</text>
</comment>
<protein>
    <submittedName>
        <fullName evidence="3">Transcriptional regulator, TetR family protein</fullName>
    </submittedName>
</protein>
<accession>T1CM34</accession>
<dbReference type="SUPFAM" id="SSF48498">
    <property type="entry name" value="Tetracyclin repressor-like, C-terminal domain"/>
    <property type="match status" value="1"/>
</dbReference>
<evidence type="ECO:0000256" key="1">
    <source>
        <dbReference type="ARBA" id="ARBA00023125"/>
    </source>
</evidence>
<organism evidence="3">
    <name type="scientific">mine drainage metagenome</name>
    <dbReference type="NCBI Taxonomy" id="410659"/>
    <lineage>
        <taxon>unclassified sequences</taxon>
        <taxon>metagenomes</taxon>
        <taxon>ecological metagenomes</taxon>
    </lineage>
</organism>
<dbReference type="Gene3D" id="1.10.357.10">
    <property type="entry name" value="Tetracycline Repressor, domain 2"/>
    <property type="match status" value="1"/>
</dbReference>
<dbReference type="InterPro" id="IPR041586">
    <property type="entry name" value="PsrA_TetR_C"/>
</dbReference>
<dbReference type="InterPro" id="IPR023772">
    <property type="entry name" value="DNA-bd_HTH_TetR-type_CS"/>
</dbReference>
<dbReference type="Pfam" id="PF17939">
    <property type="entry name" value="TetR_C_30"/>
    <property type="match status" value="1"/>
</dbReference>
<dbReference type="InterPro" id="IPR009057">
    <property type="entry name" value="Homeodomain-like_sf"/>
</dbReference>
<dbReference type="PANTHER" id="PTHR30055:SF235">
    <property type="entry name" value="TRANSCRIPTIONAL REGULATORY PROTEIN"/>
    <property type="match status" value="1"/>
</dbReference>
<proteinExistence type="predicted"/>
<dbReference type="PROSITE" id="PS01081">
    <property type="entry name" value="HTH_TETR_1"/>
    <property type="match status" value="1"/>
</dbReference>
<dbReference type="EMBL" id="AUZY01003393">
    <property type="protein sequence ID" value="EQD69419.1"/>
    <property type="molecule type" value="Genomic_DNA"/>
</dbReference>
<gene>
    <name evidence="3" type="ORF">B1B_05366</name>
</gene>